<dbReference type="Pfam" id="PF25917">
    <property type="entry name" value="BSH_RND"/>
    <property type="match status" value="1"/>
</dbReference>
<evidence type="ECO:0000313" key="5">
    <source>
        <dbReference type="Proteomes" id="UP001223420"/>
    </source>
</evidence>
<dbReference type="PANTHER" id="PTHR30386">
    <property type="entry name" value="MEMBRANE FUSION SUBUNIT OF EMRAB-TOLC MULTIDRUG EFFLUX PUMP"/>
    <property type="match status" value="1"/>
</dbReference>
<dbReference type="Proteomes" id="UP001223420">
    <property type="component" value="Unassembled WGS sequence"/>
</dbReference>
<name>A0AAJ1TJZ4_9HYPH</name>
<dbReference type="Gene3D" id="1.10.287.470">
    <property type="entry name" value="Helix hairpin bin"/>
    <property type="match status" value="1"/>
</dbReference>
<dbReference type="EMBL" id="JAUSWL010000002">
    <property type="protein sequence ID" value="MDQ0542360.1"/>
    <property type="molecule type" value="Genomic_DNA"/>
</dbReference>
<organism evidence="4 5">
    <name type="scientific">Methylobacterium brachiatum</name>
    <dbReference type="NCBI Taxonomy" id="269660"/>
    <lineage>
        <taxon>Bacteria</taxon>
        <taxon>Pseudomonadati</taxon>
        <taxon>Pseudomonadota</taxon>
        <taxon>Alphaproteobacteria</taxon>
        <taxon>Hyphomicrobiales</taxon>
        <taxon>Methylobacteriaceae</taxon>
        <taxon>Methylobacterium</taxon>
    </lineage>
</organism>
<protein>
    <submittedName>
        <fullName evidence="4">Membrane fusion protein (Multidrug efflux system)</fullName>
    </submittedName>
</protein>
<dbReference type="InterPro" id="IPR058625">
    <property type="entry name" value="MdtA-like_BSH"/>
</dbReference>
<proteinExistence type="predicted"/>
<feature type="compositionally biased region" description="Low complexity" evidence="2">
    <location>
        <begin position="35"/>
        <end position="45"/>
    </location>
</feature>
<dbReference type="Gene3D" id="2.40.30.170">
    <property type="match status" value="1"/>
</dbReference>
<sequence length="414" mass="44494">MSLREDGDRPVADNAFVEDERAEGPAPRHATPRNAEAAQASAPTAPDSPPARKRPLRRALLLGVLAAALGGGTYEGWQWWSVGRFFVSTDDAYVQADISVLAAKVSGYLESVPVVNGVSVKKGDVIAKLDDGDYRLALQAAQDKLATQESTIVRIGRQVEAAQAQVTQAAAQIDATRADAVRAQADFARATQMQADYVAKSRIDQARADRDRTEASVKGMEAGLLAARANVDVLQAQKREAERLSAELRTAVDRARRDLDFTVIRAPFDGVVGNKAVEAGAYVAPGTRVAALVPLQSVRIDANFKETQVQRMRPGQPVIVTVDAYPDREIHGVVESFSPASGSVFSLLPPDNATGNFTKIVQRLPVRVLVPEDVAREGLLRPGLSAEVRVDTRGGTDRSVLDQAANRRFDAASR</sequence>
<evidence type="ECO:0000256" key="1">
    <source>
        <dbReference type="SAM" id="Coils"/>
    </source>
</evidence>
<feature type="coiled-coil region" evidence="1">
    <location>
        <begin position="224"/>
        <end position="258"/>
    </location>
</feature>
<evidence type="ECO:0000313" key="4">
    <source>
        <dbReference type="EMBL" id="MDQ0542360.1"/>
    </source>
</evidence>
<feature type="domain" description="Multidrug resistance protein MdtA-like barrel-sandwich hybrid" evidence="3">
    <location>
        <begin position="102"/>
        <end position="293"/>
    </location>
</feature>
<reference evidence="4" key="1">
    <citation type="submission" date="2023-07" db="EMBL/GenBank/DDBJ databases">
        <title>Genomic Encyclopedia of Type Strains, Phase IV (KMG-IV): sequencing the most valuable type-strain genomes for metagenomic binning, comparative biology and taxonomic classification.</title>
        <authorList>
            <person name="Goeker M."/>
        </authorList>
    </citation>
    <scope>NUCLEOTIDE SEQUENCE</scope>
    <source>
        <strain evidence="4">DSM 19569</strain>
    </source>
</reference>
<evidence type="ECO:0000259" key="3">
    <source>
        <dbReference type="Pfam" id="PF25917"/>
    </source>
</evidence>
<feature type="compositionally biased region" description="Basic and acidic residues" evidence="2">
    <location>
        <begin position="1"/>
        <end position="11"/>
    </location>
</feature>
<comment type="caution">
    <text evidence="4">The sequence shown here is derived from an EMBL/GenBank/DDBJ whole genome shotgun (WGS) entry which is preliminary data.</text>
</comment>
<dbReference type="InterPro" id="IPR050739">
    <property type="entry name" value="MFP"/>
</dbReference>
<keyword evidence="1" id="KW-0175">Coiled coil</keyword>
<dbReference type="AlphaFoldDB" id="A0AAJ1TJZ4"/>
<dbReference type="SUPFAM" id="SSF111369">
    <property type="entry name" value="HlyD-like secretion proteins"/>
    <property type="match status" value="2"/>
</dbReference>
<dbReference type="RefSeq" id="WP_230365722.1">
    <property type="nucleotide sequence ID" value="NZ_JAJALK010000003.1"/>
</dbReference>
<evidence type="ECO:0000256" key="2">
    <source>
        <dbReference type="SAM" id="MobiDB-lite"/>
    </source>
</evidence>
<dbReference type="PANTHER" id="PTHR30386:SF24">
    <property type="entry name" value="MULTIDRUG RESISTANCE EFFLUX PUMP"/>
    <property type="match status" value="1"/>
</dbReference>
<dbReference type="GO" id="GO:0055085">
    <property type="term" value="P:transmembrane transport"/>
    <property type="evidence" value="ECO:0007669"/>
    <property type="project" value="InterPro"/>
</dbReference>
<feature type="region of interest" description="Disordered" evidence="2">
    <location>
        <begin position="1"/>
        <end position="52"/>
    </location>
</feature>
<dbReference type="Gene3D" id="2.40.50.100">
    <property type="match status" value="1"/>
</dbReference>
<gene>
    <name evidence="4" type="ORF">QO001_001278</name>
</gene>
<accession>A0AAJ1TJZ4</accession>